<comment type="caution">
    <text evidence="3">The sequence shown here is derived from an EMBL/GenBank/DDBJ whole genome shotgun (WGS) entry which is preliminary data.</text>
</comment>
<evidence type="ECO:0000313" key="4">
    <source>
        <dbReference type="Proteomes" id="UP000004738"/>
    </source>
</evidence>
<dbReference type="InterPro" id="IPR019949">
    <property type="entry name" value="CmoO-like"/>
</dbReference>
<dbReference type="Gene3D" id="3.20.20.30">
    <property type="entry name" value="Luciferase-like domain"/>
    <property type="match status" value="1"/>
</dbReference>
<dbReference type="PANTHER" id="PTHR30137:SF19">
    <property type="entry name" value="LUCIFERASE-LIKE MONOOXYGENASE"/>
    <property type="match status" value="1"/>
</dbReference>
<dbReference type="GO" id="GO:0016705">
    <property type="term" value="F:oxidoreductase activity, acting on paired donors, with incorporation or reduction of molecular oxygen"/>
    <property type="evidence" value="ECO:0007669"/>
    <property type="project" value="InterPro"/>
</dbReference>
<dbReference type="AlphaFoldDB" id="K1L357"/>
<dbReference type="NCBIfam" id="TIGR03558">
    <property type="entry name" value="oxido_grp_1"/>
    <property type="match status" value="1"/>
</dbReference>
<evidence type="ECO:0000259" key="2">
    <source>
        <dbReference type="Pfam" id="PF00296"/>
    </source>
</evidence>
<dbReference type="Proteomes" id="UP000004738">
    <property type="component" value="Unassembled WGS sequence"/>
</dbReference>
<dbReference type="Pfam" id="PF00296">
    <property type="entry name" value="Bac_luciferase"/>
    <property type="match status" value="1"/>
</dbReference>
<dbReference type="InterPro" id="IPR050766">
    <property type="entry name" value="Bact_Lucif_Oxidored"/>
</dbReference>
<comment type="similarity">
    <text evidence="1">To bacterial alkanal monooxygenase alpha and beta chains.</text>
</comment>
<gene>
    <name evidence="3" type="ORF">B857_00757</name>
</gene>
<dbReference type="PANTHER" id="PTHR30137">
    <property type="entry name" value="LUCIFERASE-LIKE MONOOXYGENASE"/>
    <property type="match status" value="1"/>
</dbReference>
<protein>
    <recommendedName>
        <fullName evidence="2">Luciferase-like domain-containing protein</fullName>
    </recommendedName>
</protein>
<evidence type="ECO:0000313" key="3">
    <source>
        <dbReference type="EMBL" id="EKB46547.1"/>
    </source>
</evidence>
<dbReference type="InterPro" id="IPR011251">
    <property type="entry name" value="Luciferase-like_dom"/>
</dbReference>
<reference evidence="3 4" key="1">
    <citation type="journal article" date="2012" name="J. Bacteriol.">
        <title>Draft Genome Sequence of Bacillus isronensis Strain B3W22, Isolated from the Upper Atmosphere.</title>
        <authorList>
            <person name="Shivaji S."/>
            <person name="Ara S."/>
            <person name="Singh S.K."/>
            <person name="Bandi S."/>
            <person name="Singh A."/>
            <person name="Pinnaka A.K."/>
        </authorList>
    </citation>
    <scope>NUCLEOTIDE SEQUENCE [LARGE SCALE GENOMIC DNA]</scope>
    <source>
        <strain evidence="3 4">B3W22</strain>
    </source>
</reference>
<dbReference type="FunFam" id="3.20.20.30:FF:000002">
    <property type="entry name" value="LLM class flavin-dependent oxidoreductase"/>
    <property type="match status" value="1"/>
</dbReference>
<dbReference type="GO" id="GO:0005829">
    <property type="term" value="C:cytosol"/>
    <property type="evidence" value="ECO:0007669"/>
    <property type="project" value="TreeGrafter"/>
</dbReference>
<dbReference type="CDD" id="cd00347">
    <property type="entry name" value="Flavin_utilizing_monoxygenases"/>
    <property type="match status" value="1"/>
</dbReference>
<evidence type="ECO:0000256" key="1">
    <source>
        <dbReference type="ARBA" id="ARBA00007789"/>
    </source>
</evidence>
<dbReference type="RefSeq" id="WP_008404091.1">
    <property type="nucleotide sequence ID" value="NZ_AMCK01000002.1"/>
</dbReference>
<dbReference type="InterPro" id="IPR036661">
    <property type="entry name" value="Luciferase-like_sf"/>
</dbReference>
<feature type="domain" description="Luciferase-like" evidence="2">
    <location>
        <begin position="1"/>
        <end position="298"/>
    </location>
</feature>
<name>K1L357_9BACL</name>
<proteinExistence type="predicted"/>
<accession>K1L357</accession>
<sequence length="342" mass="38108">MRLSILDQSPISSNQTPQDALNWSMKLAQAGEALGYTRYWIAEHHDLSGLACPAPEVLLSYIGANTNRIRIGSGAVLLPHYRPYKVAELFNTLATLFPNRIDLGIGRAPGGSAEAMTALSDNFIKNVGNFPALLRDLLHFLNDDFPTDTEYSKLSASPIPENPPVPWLLGTGKKSALLAAENGLPYTFGHFMSDHDGAAIIREYINTFKPRREGQTPQVIVTVNVICGETAEKAEEVAASFLIWSLQMDKGEGHQGIPSINEAEQYKLTEKEIEKLDKVRQSMIIGNPYEVKQKLFELKTKYQADEMMINTITYLPEDRIRSYELIAKEVFSEGKHLKLKGL</sequence>
<dbReference type="PATRIC" id="fig|1224748.3.peg.755"/>
<keyword evidence="4" id="KW-1185">Reference proteome</keyword>
<dbReference type="SUPFAM" id="SSF51679">
    <property type="entry name" value="Bacterial luciferase-like"/>
    <property type="match status" value="1"/>
</dbReference>
<dbReference type="EMBL" id="AMCK01000002">
    <property type="protein sequence ID" value="EKB46547.1"/>
    <property type="molecule type" value="Genomic_DNA"/>
</dbReference>
<organism evidence="3 4">
    <name type="scientific">Solibacillus isronensis B3W22</name>
    <dbReference type="NCBI Taxonomy" id="1224748"/>
    <lineage>
        <taxon>Bacteria</taxon>
        <taxon>Bacillati</taxon>
        <taxon>Bacillota</taxon>
        <taxon>Bacilli</taxon>
        <taxon>Bacillales</taxon>
        <taxon>Caryophanaceae</taxon>
        <taxon>Solibacillus</taxon>
    </lineage>
</organism>